<dbReference type="SUPFAM" id="SSF54373">
    <property type="entry name" value="FAD-linked reductases, C-terminal domain"/>
    <property type="match status" value="1"/>
</dbReference>
<dbReference type="GO" id="GO:0016614">
    <property type="term" value="F:oxidoreductase activity, acting on CH-OH group of donors"/>
    <property type="evidence" value="ECO:0007669"/>
    <property type="project" value="InterPro"/>
</dbReference>
<dbReference type="PANTHER" id="PTHR42784:SF1">
    <property type="entry name" value="PYRANOSE 2-OXIDASE"/>
    <property type="match status" value="1"/>
</dbReference>
<keyword evidence="3" id="KW-0285">Flavoprotein</keyword>
<evidence type="ECO:0000259" key="6">
    <source>
        <dbReference type="Pfam" id="PF00732"/>
    </source>
</evidence>
<dbReference type="Gene3D" id="3.50.50.60">
    <property type="entry name" value="FAD/NAD(P)-binding domain"/>
    <property type="match status" value="2"/>
</dbReference>
<comment type="similarity">
    <text evidence="2">Belongs to the GMC oxidoreductase family.</text>
</comment>
<dbReference type="Proteomes" id="UP000590442">
    <property type="component" value="Unassembled WGS sequence"/>
</dbReference>
<comment type="cofactor">
    <cofactor evidence="1">
        <name>FAD</name>
        <dbReference type="ChEBI" id="CHEBI:57692"/>
    </cofactor>
</comment>
<dbReference type="InterPro" id="IPR007867">
    <property type="entry name" value="GMC_OxRtase_C"/>
</dbReference>
<keyword evidence="4" id="KW-0274">FAD</keyword>
<evidence type="ECO:0000313" key="9">
    <source>
        <dbReference type="Proteomes" id="UP000590442"/>
    </source>
</evidence>
<evidence type="ECO:0000256" key="4">
    <source>
        <dbReference type="ARBA" id="ARBA00022827"/>
    </source>
</evidence>
<dbReference type="GO" id="GO:0050660">
    <property type="term" value="F:flavin adenine dinucleotide binding"/>
    <property type="evidence" value="ECO:0007669"/>
    <property type="project" value="InterPro"/>
</dbReference>
<dbReference type="PANTHER" id="PTHR42784">
    <property type="entry name" value="PYRANOSE 2-OXIDASE"/>
    <property type="match status" value="1"/>
</dbReference>
<sequence>MKSVNLNITATAENTYDAIVIGSGISGGWAAKELSEKGLKTLVLERGRNVEHIKDYSTAHTHKWEFPHRNQLPTSVTEANPIISKCYAFREATEQYFVKDAEHPYEQVKPFDWIKGYQVGGKSLMWARHTQRWSPMDFESNANDGHGVDWPIRYEDLAPWYSHVEKFAGISGNKDGLPQLPDGEFLKPMEMNYLEKHVKELFKKNYEDRPLIIARTANITEKVGDRGPCQYRSLCERGCPFGGYFSSNSSTLPAAMKTGNMTLRPFSVVHSIIYDDKKGKAVGVKVIDTNTKEIIEYYSKIIFVNAATLNTTLILKNSKSDRFPDGLGNDSGELGHNLMDHNYNARVEGEFEGFEDKYYSGRRPTSTYIARFRNFGKDKQTAFTRGYAYSCGGRRGAGTEVSETVIGKTLKEDLTALGPWKFTMGGMGECLPYHENKVTLSKDKVDDWGMPILQIDAELKENERAMEKDMVQTAMEMLDTAGFKNIENRKQARNMGLNIHEMGTARMGKSPKTSVLNKHNQVWGAENVFVTDGACMTSSACQNPSLTYMAMTARAANYAVEELNKRNL</sequence>
<dbReference type="Pfam" id="PF05199">
    <property type="entry name" value="GMC_oxred_C"/>
    <property type="match status" value="1"/>
</dbReference>
<feature type="domain" description="Glucose-methanol-choline oxidoreductase C-terminal" evidence="7">
    <location>
        <begin position="432"/>
        <end position="551"/>
    </location>
</feature>
<accession>A0A846R148</accession>
<evidence type="ECO:0000256" key="3">
    <source>
        <dbReference type="ARBA" id="ARBA00022630"/>
    </source>
</evidence>
<dbReference type="AlphaFoldDB" id="A0A846R148"/>
<dbReference type="InterPro" id="IPR036188">
    <property type="entry name" value="FAD/NAD-bd_sf"/>
</dbReference>
<evidence type="ECO:0000256" key="5">
    <source>
        <dbReference type="ARBA" id="ARBA00023002"/>
    </source>
</evidence>
<name>A0A846R148_9FLAO</name>
<evidence type="ECO:0000256" key="2">
    <source>
        <dbReference type="ARBA" id="ARBA00010790"/>
    </source>
</evidence>
<dbReference type="InterPro" id="IPR051473">
    <property type="entry name" value="P2Ox-like"/>
</dbReference>
<evidence type="ECO:0000256" key="1">
    <source>
        <dbReference type="ARBA" id="ARBA00001974"/>
    </source>
</evidence>
<keyword evidence="9" id="KW-1185">Reference proteome</keyword>
<comment type="caution">
    <text evidence="8">The sequence shown here is derived from an EMBL/GenBank/DDBJ whole genome shotgun (WGS) entry which is preliminary data.</text>
</comment>
<reference evidence="8 9" key="1">
    <citation type="submission" date="2020-03" db="EMBL/GenBank/DDBJ databases">
        <title>Genomic Encyclopedia of Type Strains, Phase IV (KMG-IV): sequencing the most valuable type-strain genomes for metagenomic binning, comparative biology and taxonomic classification.</title>
        <authorList>
            <person name="Goeker M."/>
        </authorList>
    </citation>
    <scope>NUCLEOTIDE SEQUENCE [LARGE SCALE GENOMIC DNA]</scope>
    <source>
        <strain evidence="8 9">DSM 29762</strain>
    </source>
</reference>
<feature type="domain" description="Glucose-methanol-choline oxidoreductase N-terminal" evidence="6">
    <location>
        <begin position="115"/>
        <end position="341"/>
    </location>
</feature>
<dbReference type="Pfam" id="PF00732">
    <property type="entry name" value="GMC_oxred_N"/>
    <property type="match status" value="1"/>
</dbReference>
<organism evidence="8 9">
    <name type="scientific">Saonia flava</name>
    <dbReference type="NCBI Taxonomy" id="523696"/>
    <lineage>
        <taxon>Bacteria</taxon>
        <taxon>Pseudomonadati</taxon>
        <taxon>Bacteroidota</taxon>
        <taxon>Flavobacteriia</taxon>
        <taxon>Flavobacteriales</taxon>
        <taxon>Flavobacteriaceae</taxon>
        <taxon>Saonia</taxon>
    </lineage>
</organism>
<evidence type="ECO:0000259" key="7">
    <source>
        <dbReference type="Pfam" id="PF05199"/>
    </source>
</evidence>
<dbReference type="SUPFAM" id="SSF51905">
    <property type="entry name" value="FAD/NAD(P)-binding domain"/>
    <property type="match status" value="1"/>
</dbReference>
<dbReference type="EMBL" id="JAATJJ010000002">
    <property type="protein sequence ID" value="NJB72153.1"/>
    <property type="molecule type" value="Genomic_DNA"/>
</dbReference>
<dbReference type="RefSeq" id="WP_167964884.1">
    <property type="nucleotide sequence ID" value="NZ_JAATJJ010000002.1"/>
</dbReference>
<gene>
    <name evidence="8" type="ORF">GGR42_002644</name>
</gene>
<keyword evidence="5" id="KW-0560">Oxidoreductase</keyword>
<protein>
    <submittedName>
        <fullName evidence="8">Choline dehydrogenase-like flavoprotein</fullName>
    </submittedName>
</protein>
<proteinExistence type="inferred from homology"/>
<dbReference type="InterPro" id="IPR000172">
    <property type="entry name" value="GMC_OxRdtase_N"/>
</dbReference>
<evidence type="ECO:0000313" key="8">
    <source>
        <dbReference type="EMBL" id="NJB72153.1"/>
    </source>
</evidence>